<dbReference type="InterPro" id="IPR018957">
    <property type="entry name" value="Znf_C3HC4_RING-type"/>
</dbReference>
<dbReference type="Gene3D" id="3.30.40.10">
    <property type="entry name" value="Zinc/RING finger domain, C3HC4 (zinc finger)"/>
    <property type="match status" value="1"/>
</dbReference>
<sequence length="450" mass="50613">MSRTSINCGSFLAEIIRDKERLVIHPGVSQYATGGISACGLASLNFARLVLNKEREGIQRAALLAEIASDAVSICSQWRDNLHLEVETIFAVPLFQTSMKLTNVYMDLHQDLEFASDNTSVAVITRPPEIITCAKSSSLRGWQAHLLANFAAHIFIPNDKWSTDPVDLTQAPLKSSITILTLRAQLSDLESRNQFLTSMTDRLEEEIDELQETCEKLKKIQSQSHNRSIPKIDVWTMWPGVPSGSLQQWNSVKKLKGKGHAEEKSTAIEFALNLQCKFEGEDRQLEQEHRALAATAQALFDCAICLDTFPMDYAARVVECNHLACRNCLRQHLLTTLHDHRFPIFCSICTDGDKNTLILDIGVSEKEYCIFEELCKKSAFVDRTEYQEAGIIACPVPRCNHIWWKSCQQTHSCDGSSELDHLMKQRGWKYCPGCKTSVQKESGCNHTTVC</sequence>
<dbReference type="EMBL" id="MU250584">
    <property type="protein sequence ID" value="KAG7439763.1"/>
    <property type="molecule type" value="Genomic_DNA"/>
</dbReference>
<evidence type="ECO:0000256" key="3">
    <source>
        <dbReference type="ARBA" id="ARBA00022737"/>
    </source>
</evidence>
<dbReference type="RefSeq" id="XP_043033263.1">
    <property type="nucleotide sequence ID" value="XM_043189768.1"/>
</dbReference>
<keyword evidence="6" id="KW-0862">Zinc</keyword>
<dbReference type="GO" id="GO:0004842">
    <property type="term" value="F:ubiquitin-protein transferase activity"/>
    <property type="evidence" value="ECO:0007669"/>
    <property type="project" value="InterPro"/>
</dbReference>
<keyword evidence="3" id="KW-0677">Repeat</keyword>
<dbReference type="InterPro" id="IPR044066">
    <property type="entry name" value="TRIAD_supradom"/>
</dbReference>
<evidence type="ECO:0000259" key="10">
    <source>
        <dbReference type="PROSITE" id="PS51873"/>
    </source>
</evidence>
<evidence type="ECO:0000256" key="6">
    <source>
        <dbReference type="ARBA" id="ARBA00022833"/>
    </source>
</evidence>
<dbReference type="InterPro" id="IPR013083">
    <property type="entry name" value="Znf_RING/FYVE/PHD"/>
</dbReference>
<evidence type="ECO:0000313" key="11">
    <source>
        <dbReference type="EMBL" id="KAG7439763.1"/>
    </source>
</evidence>
<keyword evidence="1" id="KW-0808">Transferase</keyword>
<dbReference type="SUPFAM" id="SSF57850">
    <property type="entry name" value="RING/U-box"/>
    <property type="match status" value="2"/>
</dbReference>
<proteinExistence type="predicted"/>
<name>A0A9P7VFR8_9AGAR</name>
<comment type="caution">
    <text evidence="11">The sequence shown here is derived from an EMBL/GenBank/DDBJ whole genome shotgun (WGS) entry which is preliminary data.</text>
</comment>
<feature type="coiled-coil region" evidence="8">
    <location>
        <begin position="186"/>
        <end position="223"/>
    </location>
</feature>
<reference evidence="11" key="1">
    <citation type="submission" date="2020-11" db="EMBL/GenBank/DDBJ databases">
        <title>Adaptations for nitrogen fixation in a non-lichenized fungal sporocarp promotes dispersal by wood-feeding termites.</title>
        <authorList>
            <consortium name="DOE Joint Genome Institute"/>
            <person name="Koch R.A."/>
            <person name="Yoon G."/>
            <person name="Arayal U."/>
            <person name="Lail K."/>
            <person name="Amirebrahimi M."/>
            <person name="Labutti K."/>
            <person name="Lipzen A."/>
            <person name="Riley R."/>
            <person name="Barry K."/>
            <person name="Henrissat B."/>
            <person name="Grigoriev I.V."/>
            <person name="Herr J.R."/>
            <person name="Aime M.C."/>
        </authorList>
    </citation>
    <scope>NUCLEOTIDE SEQUENCE</scope>
    <source>
        <strain evidence="11">MCA 3950</strain>
    </source>
</reference>
<dbReference type="SMART" id="SM00184">
    <property type="entry name" value="RING"/>
    <property type="match status" value="1"/>
</dbReference>
<dbReference type="GO" id="GO:0016567">
    <property type="term" value="P:protein ubiquitination"/>
    <property type="evidence" value="ECO:0007669"/>
    <property type="project" value="InterPro"/>
</dbReference>
<evidence type="ECO:0000313" key="12">
    <source>
        <dbReference type="Proteomes" id="UP000812287"/>
    </source>
</evidence>
<dbReference type="GeneID" id="66112065"/>
<dbReference type="Pfam" id="PF00097">
    <property type="entry name" value="zf-C3HC4"/>
    <property type="match status" value="1"/>
</dbReference>
<evidence type="ECO:0000259" key="9">
    <source>
        <dbReference type="PROSITE" id="PS50089"/>
    </source>
</evidence>
<evidence type="ECO:0000256" key="4">
    <source>
        <dbReference type="ARBA" id="ARBA00022771"/>
    </source>
</evidence>
<organism evidence="11 12">
    <name type="scientific">Guyanagaster necrorhizus</name>
    <dbReference type="NCBI Taxonomy" id="856835"/>
    <lineage>
        <taxon>Eukaryota</taxon>
        <taxon>Fungi</taxon>
        <taxon>Dikarya</taxon>
        <taxon>Basidiomycota</taxon>
        <taxon>Agaricomycotina</taxon>
        <taxon>Agaricomycetes</taxon>
        <taxon>Agaricomycetidae</taxon>
        <taxon>Agaricales</taxon>
        <taxon>Marasmiineae</taxon>
        <taxon>Physalacriaceae</taxon>
        <taxon>Guyanagaster</taxon>
    </lineage>
</organism>
<dbReference type="PROSITE" id="PS50089">
    <property type="entry name" value="ZF_RING_2"/>
    <property type="match status" value="1"/>
</dbReference>
<dbReference type="InterPro" id="IPR001841">
    <property type="entry name" value="Znf_RING"/>
</dbReference>
<evidence type="ECO:0000256" key="7">
    <source>
        <dbReference type="PROSITE-ProRule" id="PRU00175"/>
    </source>
</evidence>
<keyword evidence="12" id="KW-1185">Reference proteome</keyword>
<dbReference type="PANTHER" id="PTHR11685">
    <property type="entry name" value="RBR FAMILY RING FINGER AND IBR DOMAIN-CONTAINING"/>
    <property type="match status" value="1"/>
</dbReference>
<dbReference type="GO" id="GO:0008270">
    <property type="term" value="F:zinc ion binding"/>
    <property type="evidence" value="ECO:0007669"/>
    <property type="project" value="UniProtKB-KW"/>
</dbReference>
<keyword evidence="8" id="KW-0175">Coiled coil</keyword>
<keyword evidence="5" id="KW-0833">Ubl conjugation pathway</keyword>
<keyword evidence="2" id="KW-0479">Metal-binding</keyword>
<accession>A0A9P7VFR8</accession>
<evidence type="ECO:0008006" key="13">
    <source>
        <dbReference type="Google" id="ProtNLM"/>
    </source>
</evidence>
<dbReference type="InterPro" id="IPR031127">
    <property type="entry name" value="E3_UB_ligase_RBR"/>
</dbReference>
<evidence type="ECO:0000256" key="5">
    <source>
        <dbReference type="ARBA" id="ARBA00022786"/>
    </source>
</evidence>
<dbReference type="OrthoDB" id="1431934at2759"/>
<feature type="domain" description="RING-type" evidence="10">
    <location>
        <begin position="298"/>
        <end position="450"/>
    </location>
</feature>
<protein>
    <recommendedName>
        <fullName evidence="13">RING-type domain-containing protein</fullName>
    </recommendedName>
</protein>
<keyword evidence="4 7" id="KW-0863">Zinc-finger</keyword>
<evidence type="ECO:0000256" key="8">
    <source>
        <dbReference type="SAM" id="Coils"/>
    </source>
</evidence>
<evidence type="ECO:0000256" key="2">
    <source>
        <dbReference type="ARBA" id="ARBA00022723"/>
    </source>
</evidence>
<dbReference type="Proteomes" id="UP000812287">
    <property type="component" value="Unassembled WGS sequence"/>
</dbReference>
<evidence type="ECO:0000256" key="1">
    <source>
        <dbReference type="ARBA" id="ARBA00022679"/>
    </source>
</evidence>
<dbReference type="PROSITE" id="PS51873">
    <property type="entry name" value="TRIAD"/>
    <property type="match status" value="1"/>
</dbReference>
<dbReference type="AlphaFoldDB" id="A0A9P7VFR8"/>
<feature type="domain" description="RING-type" evidence="9">
    <location>
        <begin position="302"/>
        <end position="350"/>
    </location>
</feature>
<gene>
    <name evidence="11" type="ORF">BT62DRAFT_983338</name>
</gene>